<gene>
    <name evidence="4" type="ORF">GE300_00095</name>
</gene>
<keyword evidence="5" id="KW-1185">Reference proteome</keyword>
<accession>A0A6L5YW24</accession>
<reference evidence="4 5" key="1">
    <citation type="submission" date="2019-10" db="EMBL/GenBank/DDBJ databases">
        <title>Cognatihalovulum marinum gen. nov. sp. nov., a new member of the family Rhodobacteraceae isolated from deep seawater of the Northwest Indian Ocean.</title>
        <authorList>
            <person name="Ruan C."/>
            <person name="Wang J."/>
            <person name="Zheng X."/>
            <person name="Song L."/>
            <person name="Zhu Y."/>
            <person name="Huang Y."/>
            <person name="Lu Z."/>
            <person name="Du W."/>
            <person name="Huang L."/>
            <person name="Dai X."/>
        </authorList>
    </citation>
    <scope>NUCLEOTIDE SEQUENCE [LARGE SCALE GENOMIC DNA]</scope>
    <source>
        <strain evidence="4 5">2CG4</strain>
    </source>
</reference>
<proteinExistence type="predicted"/>
<evidence type="ECO:0000256" key="1">
    <source>
        <dbReference type="ARBA" id="ARBA00023002"/>
    </source>
</evidence>
<dbReference type="Pfam" id="PF02826">
    <property type="entry name" value="2-Hacid_dh_C"/>
    <property type="match status" value="1"/>
</dbReference>
<dbReference type="PROSITE" id="PS00670">
    <property type="entry name" value="D_2_HYDROXYACID_DH_2"/>
    <property type="match status" value="1"/>
</dbReference>
<dbReference type="InterPro" id="IPR050223">
    <property type="entry name" value="D-isomer_2-hydroxyacid_DH"/>
</dbReference>
<evidence type="ECO:0000259" key="3">
    <source>
        <dbReference type="Pfam" id="PF02826"/>
    </source>
</evidence>
<dbReference type="GO" id="GO:0051287">
    <property type="term" value="F:NAD binding"/>
    <property type="evidence" value="ECO:0007669"/>
    <property type="project" value="InterPro"/>
</dbReference>
<dbReference type="InterPro" id="IPR029753">
    <property type="entry name" value="D-isomer_DH_CS"/>
</dbReference>
<dbReference type="GO" id="GO:0030267">
    <property type="term" value="F:glyoxylate reductase (NADPH) activity"/>
    <property type="evidence" value="ECO:0007669"/>
    <property type="project" value="TreeGrafter"/>
</dbReference>
<dbReference type="EMBL" id="WIND01000001">
    <property type="protein sequence ID" value="MSU88015.1"/>
    <property type="molecule type" value="Genomic_DNA"/>
</dbReference>
<dbReference type="InterPro" id="IPR036291">
    <property type="entry name" value="NAD(P)-bd_dom_sf"/>
</dbReference>
<comment type="caution">
    <text evidence="4">The sequence shown here is derived from an EMBL/GenBank/DDBJ whole genome shotgun (WGS) entry which is preliminary data.</text>
</comment>
<dbReference type="SUPFAM" id="SSF52283">
    <property type="entry name" value="Formate/glycerate dehydrogenase catalytic domain-like"/>
    <property type="match status" value="1"/>
</dbReference>
<dbReference type="Gene3D" id="3.40.50.720">
    <property type="entry name" value="NAD(P)-binding Rossmann-like Domain"/>
    <property type="match status" value="2"/>
</dbReference>
<dbReference type="PANTHER" id="PTHR10996:SF178">
    <property type="entry name" value="2-HYDROXYACID DEHYDROGENASE YGL185C-RELATED"/>
    <property type="match status" value="1"/>
</dbReference>
<dbReference type="GO" id="GO:0016618">
    <property type="term" value="F:hydroxypyruvate reductase [NAD(P)H] activity"/>
    <property type="evidence" value="ECO:0007669"/>
    <property type="project" value="TreeGrafter"/>
</dbReference>
<keyword evidence="1" id="KW-0560">Oxidoreductase</keyword>
<dbReference type="PANTHER" id="PTHR10996">
    <property type="entry name" value="2-HYDROXYACID DEHYDROGENASE-RELATED"/>
    <property type="match status" value="1"/>
</dbReference>
<keyword evidence="2" id="KW-0520">NAD</keyword>
<organism evidence="4 5">
    <name type="scientific">Halovulum marinum</name>
    <dbReference type="NCBI Taxonomy" id="2662447"/>
    <lineage>
        <taxon>Bacteria</taxon>
        <taxon>Pseudomonadati</taxon>
        <taxon>Pseudomonadota</taxon>
        <taxon>Alphaproteobacteria</taxon>
        <taxon>Rhodobacterales</taxon>
        <taxon>Paracoccaceae</taxon>
        <taxon>Halovulum</taxon>
    </lineage>
</organism>
<dbReference type="RefSeq" id="WP_154443703.1">
    <property type="nucleotide sequence ID" value="NZ_WIND01000001.1"/>
</dbReference>
<name>A0A6L5YW24_9RHOB</name>
<evidence type="ECO:0000313" key="4">
    <source>
        <dbReference type="EMBL" id="MSU88015.1"/>
    </source>
</evidence>
<feature type="domain" description="D-isomer specific 2-hydroxyacid dehydrogenase NAD-binding" evidence="3">
    <location>
        <begin position="118"/>
        <end position="294"/>
    </location>
</feature>
<dbReference type="Proteomes" id="UP000474957">
    <property type="component" value="Unassembled WGS sequence"/>
</dbReference>
<evidence type="ECO:0000256" key="2">
    <source>
        <dbReference type="ARBA" id="ARBA00023027"/>
    </source>
</evidence>
<dbReference type="SUPFAM" id="SSF51735">
    <property type="entry name" value="NAD(P)-binding Rossmann-fold domains"/>
    <property type="match status" value="1"/>
</dbReference>
<sequence length="334" mass="35125">MAKIALLMPDGTFQRQISAAHLARLESVAGAGNVLRFAGLDALTADPAAAQVAVIVTGWGAPLLDAAAARALPALRLIAHGAGTLRTIVDPALFDLGIRATNSACANAVPVAEFTLSWILRWNKRLPQFEAAYKASTACFAARGEAPYQRIGNIGKTIGVIGASRVGRKLMQLLQSFDLDVALYDPLLAASEFPALGARRADLDAVMAADIVSVNAPLLPETRHMIGAAQLARMTDGALLINTARGGLVDHDALLAELRSGRISAVLDVTEPEPLPEGSPFLALDNCWLTPHVAGSLGTEIHRMTDSVISEIALFLSEGRLRHEVGPANWATAA</sequence>
<dbReference type="AlphaFoldDB" id="A0A6L5YW24"/>
<protein>
    <submittedName>
        <fullName evidence="4">Hydroxyacid dehydrogenase</fullName>
    </submittedName>
</protein>
<evidence type="ECO:0000313" key="5">
    <source>
        <dbReference type="Proteomes" id="UP000474957"/>
    </source>
</evidence>
<dbReference type="GO" id="GO:0005829">
    <property type="term" value="C:cytosol"/>
    <property type="evidence" value="ECO:0007669"/>
    <property type="project" value="TreeGrafter"/>
</dbReference>
<dbReference type="InterPro" id="IPR006140">
    <property type="entry name" value="D-isomer_DH_NAD-bd"/>
</dbReference>
<dbReference type="CDD" id="cd12167">
    <property type="entry name" value="2-Hacid_dh_8"/>
    <property type="match status" value="1"/>
</dbReference>